<protein>
    <submittedName>
        <fullName evidence="2">Uncharacterized protein</fullName>
    </submittedName>
</protein>
<dbReference type="AlphaFoldDB" id="A0A841TSU2"/>
<comment type="caution">
    <text evidence="2">The sequence shown here is derived from an EMBL/GenBank/DDBJ whole genome shotgun (WGS) entry which is preliminary data.</text>
</comment>
<keyword evidence="3" id="KW-1185">Reference proteome</keyword>
<accession>A0A841TSU2</accession>
<name>A0A841TSU2_9BACL</name>
<evidence type="ECO:0000256" key="1">
    <source>
        <dbReference type="SAM" id="Coils"/>
    </source>
</evidence>
<dbReference type="EMBL" id="JACJVR010000002">
    <property type="protein sequence ID" value="MBB6689912.1"/>
    <property type="molecule type" value="Genomic_DNA"/>
</dbReference>
<evidence type="ECO:0000313" key="3">
    <source>
        <dbReference type="Proteomes" id="UP000553776"/>
    </source>
</evidence>
<sequence length="101" mass="10415">MKVKITAVTKVNGSWKGPGAEVEVGEKLGAELIAKGLGVETEKTAAEKEAEEQAAAAAKAAAKAEKELKALRKKATELGIEGADEKGAETLKAEIAAVEQK</sequence>
<gene>
    <name evidence="2" type="ORF">H7B90_00710</name>
</gene>
<dbReference type="Proteomes" id="UP000553776">
    <property type="component" value="Unassembled WGS sequence"/>
</dbReference>
<evidence type="ECO:0000313" key="2">
    <source>
        <dbReference type="EMBL" id="MBB6689912.1"/>
    </source>
</evidence>
<proteinExistence type="predicted"/>
<reference evidence="2 3" key="1">
    <citation type="submission" date="2020-08" db="EMBL/GenBank/DDBJ databases">
        <title>Cohnella phylogeny.</title>
        <authorList>
            <person name="Dunlap C."/>
        </authorList>
    </citation>
    <scope>NUCLEOTIDE SEQUENCE [LARGE SCALE GENOMIC DNA]</scope>
    <source>
        <strain evidence="2 3">DSM 25239</strain>
    </source>
</reference>
<organism evidence="2 3">
    <name type="scientific">Cohnella xylanilytica</name>
    <dbReference type="NCBI Taxonomy" id="557555"/>
    <lineage>
        <taxon>Bacteria</taxon>
        <taxon>Bacillati</taxon>
        <taxon>Bacillota</taxon>
        <taxon>Bacilli</taxon>
        <taxon>Bacillales</taxon>
        <taxon>Paenibacillaceae</taxon>
        <taxon>Cohnella</taxon>
    </lineage>
</organism>
<dbReference type="RefSeq" id="WP_185133937.1">
    <property type="nucleotide sequence ID" value="NZ_JACJVR010000002.1"/>
</dbReference>
<keyword evidence="1" id="KW-0175">Coiled coil</keyword>
<feature type="coiled-coil region" evidence="1">
    <location>
        <begin position="47"/>
        <end position="81"/>
    </location>
</feature>